<sequence length="41" mass="4992">MTNEKFKMILEEVNIQFKDFYVICSFVEALKNEDFKNIMKI</sequence>
<comment type="caution">
    <text evidence="1">The sequence shown here is derived from an EMBL/GenBank/DDBJ whole genome shotgun (WGS) entry which is preliminary data.</text>
</comment>
<evidence type="ECO:0000313" key="1">
    <source>
        <dbReference type="EMBL" id="PPE06794.1"/>
    </source>
</evidence>
<gene>
    <name evidence="1" type="ORF">MCORR_v1c04250</name>
</gene>
<protein>
    <submittedName>
        <fullName evidence="1">Uncharacterized protein</fullName>
    </submittedName>
</protein>
<name>A0A2S5RHI2_9MOLU</name>
<dbReference type="RefSeq" id="WP_281254014.1">
    <property type="nucleotide sequence ID" value="NZ_PHNF01000001.1"/>
</dbReference>
<keyword evidence="2" id="KW-1185">Reference proteome</keyword>
<reference evidence="1 2" key="1">
    <citation type="submission" date="2017-11" db="EMBL/GenBank/DDBJ databases">
        <title>Genome sequence of Mesoplasma corruscae ELCA-2 (ATCC 49579).</title>
        <authorList>
            <person name="Lo W.-S."/>
            <person name="Kuo C.-H."/>
        </authorList>
    </citation>
    <scope>NUCLEOTIDE SEQUENCE [LARGE SCALE GENOMIC DNA]</scope>
    <source>
        <strain evidence="1 2">ELCA-2</strain>
    </source>
</reference>
<evidence type="ECO:0000313" key="2">
    <source>
        <dbReference type="Proteomes" id="UP000239785"/>
    </source>
</evidence>
<dbReference type="AlphaFoldDB" id="A0A2S5RHI2"/>
<dbReference type="Proteomes" id="UP000239785">
    <property type="component" value="Unassembled WGS sequence"/>
</dbReference>
<proteinExistence type="predicted"/>
<organism evidence="1 2">
    <name type="scientific">Mesoplasma corruscae</name>
    <dbReference type="NCBI Taxonomy" id="216874"/>
    <lineage>
        <taxon>Bacteria</taxon>
        <taxon>Bacillati</taxon>
        <taxon>Mycoplasmatota</taxon>
        <taxon>Mollicutes</taxon>
        <taxon>Entomoplasmatales</taxon>
        <taxon>Entomoplasmataceae</taxon>
        <taxon>Mesoplasma</taxon>
    </lineage>
</organism>
<accession>A0A2S5RHI2</accession>
<dbReference type="EMBL" id="PHNF01000001">
    <property type="protein sequence ID" value="PPE06794.1"/>
    <property type="molecule type" value="Genomic_DNA"/>
</dbReference>